<proteinExistence type="predicted"/>
<organism evidence="2 3">
    <name type="scientific">Gregarina niphandrodes</name>
    <name type="common">Septate eugregarine</name>
    <dbReference type="NCBI Taxonomy" id="110365"/>
    <lineage>
        <taxon>Eukaryota</taxon>
        <taxon>Sar</taxon>
        <taxon>Alveolata</taxon>
        <taxon>Apicomplexa</taxon>
        <taxon>Conoidasida</taxon>
        <taxon>Gregarinasina</taxon>
        <taxon>Eugregarinorida</taxon>
        <taxon>Gregarinidae</taxon>
        <taxon>Gregarina</taxon>
    </lineage>
</organism>
<gene>
    <name evidence="2" type="ORF">GNI_106570</name>
</gene>
<protein>
    <recommendedName>
        <fullName evidence="4">GLE1-like protein</fullName>
    </recommendedName>
</protein>
<keyword evidence="3" id="KW-1185">Reference proteome</keyword>
<dbReference type="AlphaFoldDB" id="A0A023B3T8"/>
<name>A0A023B3T8_GRENI</name>
<evidence type="ECO:0000256" key="1">
    <source>
        <dbReference type="SAM" id="MobiDB-lite"/>
    </source>
</evidence>
<evidence type="ECO:0008006" key="4">
    <source>
        <dbReference type="Google" id="ProtNLM"/>
    </source>
</evidence>
<evidence type="ECO:0000313" key="2">
    <source>
        <dbReference type="EMBL" id="EZG55997.1"/>
    </source>
</evidence>
<feature type="region of interest" description="Disordered" evidence="1">
    <location>
        <begin position="146"/>
        <end position="171"/>
    </location>
</feature>
<reference evidence="2" key="1">
    <citation type="submission" date="2013-12" db="EMBL/GenBank/DDBJ databases">
        <authorList>
            <person name="Omoto C.K."/>
            <person name="Sibley D."/>
            <person name="Venepally P."/>
            <person name="Hadjithomas M."/>
            <person name="Karamycheva S."/>
            <person name="Brunk B."/>
            <person name="Roos D."/>
            <person name="Caler E."/>
            <person name="Lorenzi H."/>
        </authorList>
    </citation>
    <scope>NUCLEOTIDE SEQUENCE</scope>
</reference>
<evidence type="ECO:0000313" key="3">
    <source>
        <dbReference type="Proteomes" id="UP000019763"/>
    </source>
</evidence>
<comment type="caution">
    <text evidence="2">The sequence shown here is derived from an EMBL/GenBank/DDBJ whole genome shotgun (WGS) entry which is preliminary data.</text>
</comment>
<dbReference type="VEuPathDB" id="CryptoDB:GNI_106570"/>
<dbReference type="EMBL" id="AFNH02000793">
    <property type="protein sequence ID" value="EZG55997.1"/>
    <property type="molecule type" value="Genomic_DNA"/>
</dbReference>
<accession>A0A023B3T8</accession>
<dbReference type="Gene3D" id="1.25.40.510">
    <property type="entry name" value="GLE1-like"/>
    <property type="match status" value="1"/>
</dbReference>
<dbReference type="InterPro" id="IPR038506">
    <property type="entry name" value="GLE1-like_sf"/>
</dbReference>
<feature type="region of interest" description="Disordered" evidence="1">
    <location>
        <begin position="185"/>
        <end position="212"/>
    </location>
</feature>
<sequence>MRKALGIPDSILTNFSKGLFREDVHNGWRWGHAVNGRSMAARIDGGWEAPVLELAKTVPCPDLEYEEDYPVVEHVLLGRINSFITQLKTAEEKLAQELAEKKRKTEAAREEARKQEAKEAEETKKVEAEKKQAVRAVIEQNRLSKTGEIDKTGEPADNAGKIGEAGKAGETGKADLAGFPGEVGRAGGADDLKSGLHKPEAQPPGSVTGRERGVCLSSEDKEEVLRVKRMDYVVSSAEYKACLEVEEVLLKVAKDAESLPKKLARTMQSMVDQKTALENSVQTVMQRGRQLDVENPKCEGLKKLLTALPADDLPRECDSFTFAFVNELLRNLLDAYKSQAHQAHTVWSFSHFVALLLRSRMQEIVHPLWLYNCRSRSLGCIPVWDADHTGPNQHVLRLYTATLVCVPDHKSLWSYIAAVVNDMSHGLAAHSALHILNAVVGVAHGSMTNTFKNQYAKIVRILEHDVVPKLTISLVDSDARVQAEQLLHTLKDTSGKMPDAYVLPPREKELTID</sequence>
<feature type="compositionally biased region" description="Basic and acidic residues" evidence="1">
    <location>
        <begin position="188"/>
        <end position="200"/>
    </location>
</feature>
<feature type="region of interest" description="Disordered" evidence="1">
    <location>
        <begin position="102"/>
        <end position="124"/>
    </location>
</feature>
<dbReference type="GeneID" id="22913805"/>
<dbReference type="Proteomes" id="UP000019763">
    <property type="component" value="Unassembled WGS sequence"/>
</dbReference>
<dbReference type="RefSeq" id="XP_011131385.1">
    <property type="nucleotide sequence ID" value="XM_011133083.1"/>
</dbReference>